<evidence type="ECO:0008006" key="6">
    <source>
        <dbReference type="Google" id="ProtNLM"/>
    </source>
</evidence>
<dbReference type="OrthoDB" id="167398at2759"/>
<dbReference type="GO" id="GO:0043020">
    <property type="term" value="C:NADPH oxidase complex"/>
    <property type="evidence" value="ECO:0007669"/>
    <property type="project" value="TreeGrafter"/>
</dbReference>
<gene>
    <name evidence="4" type="ORF">SARC_11204</name>
</gene>
<dbReference type="Pfam" id="PF08022">
    <property type="entry name" value="FAD_binding_8"/>
    <property type="match status" value="1"/>
</dbReference>
<organism evidence="4 5">
    <name type="scientific">Sphaeroforma arctica JP610</name>
    <dbReference type="NCBI Taxonomy" id="667725"/>
    <lineage>
        <taxon>Eukaryota</taxon>
        <taxon>Ichthyosporea</taxon>
        <taxon>Ichthyophonida</taxon>
        <taxon>Sphaeroforma</taxon>
    </lineage>
</organism>
<dbReference type="GO" id="GO:0016175">
    <property type="term" value="F:superoxide-generating NAD(P)H oxidase activity"/>
    <property type="evidence" value="ECO:0007669"/>
    <property type="project" value="TreeGrafter"/>
</dbReference>
<dbReference type="Pfam" id="PF08030">
    <property type="entry name" value="NAD_binding_6"/>
    <property type="match status" value="1"/>
</dbReference>
<keyword evidence="1" id="KW-0560">Oxidoreductase</keyword>
<accession>A0A0L0FHN2</accession>
<proteinExistence type="predicted"/>
<dbReference type="InterPro" id="IPR000778">
    <property type="entry name" value="Cyt_b245_heavy_chain"/>
</dbReference>
<dbReference type="PANTHER" id="PTHR11972:SF58">
    <property type="entry name" value="NADPH OXIDASE 5"/>
    <property type="match status" value="1"/>
</dbReference>
<reference evidence="4 5" key="1">
    <citation type="submission" date="2011-02" db="EMBL/GenBank/DDBJ databases">
        <title>The Genome Sequence of Sphaeroforma arctica JP610.</title>
        <authorList>
            <consortium name="The Broad Institute Genome Sequencing Platform"/>
            <person name="Russ C."/>
            <person name="Cuomo C."/>
            <person name="Young S.K."/>
            <person name="Zeng Q."/>
            <person name="Gargeya S."/>
            <person name="Alvarado L."/>
            <person name="Berlin A."/>
            <person name="Chapman S.B."/>
            <person name="Chen Z."/>
            <person name="Freedman E."/>
            <person name="Gellesch M."/>
            <person name="Goldberg J."/>
            <person name="Griggs A."/>
            <person name="Gujja S."/>
            <person name="Heilman E."/>
            <person name="Heiman D."/>
            <person name="Howarth C."/>
            <person name="Mehta T."/>
            <person name="Neiman D."/>
            <person name="Pearson M."/>
            <person name="Roberts A."/>
            <person name="Saif S."/>
            <person name="Shea T."/>
            <person name="Shenoy N."/>
            <person name="Sisk P."/>
            <person name="Stolte C."/>
            <person name="Sykes S."/>
            <person name="White J."/>
            <person name="Yandava C."/>
            <person name="Burger G."/>
            <person name="Gray M.W."/>
            <person name="Holland P.W.H."/>
            <person name="King N."/>
            <person name="Lang F.B.F."/>
            <person name="Roger A.J."/>
            <person name="Ruiz-Trillo I."/>
            <person name="Haas B."/>
            <person name="Nusbaum C."/>
            <person name="Birren B."/>
        </authorList>
    </citation>
    <scope>NUCLEOTIDE SEQUENCE [LARGE SCALE GENOMIC DNA]</scope>
    <source>
        <strain evidence="4 5">JP610</strain>
    </source>
</reference>
<dbReference type="EMBL" id="KQ243166">
    <property type="protein sequence ID" value="KNC76287.1"/>
    <property type="molecule type" value="Genomic_DNA"/>
</dbReference>
<dbReference type="Gene3D" id="3.40.50.80">
    <property type="entry name" value="Nucleotide-binding domain of ferredoxin-NADP reductase (FNR) module"/>
    <property type="match status" value="1"/>
</dbReference>
<dbReference type="InterPro" id="IPR017938">
    <property type="entry name" value="Riboflavin_synthase-like_b-brl"/>
</dbReference>
<evidence type="ECO:0000259" key="3">
    <source>
        <dbReference type="Pfam" id="PF08030"/>
    </source>
</evidence>
<dbReference type="PRINTS" id="PR00466">
    <property type="entry name" value="GP91PHOX"/>
</dbReference>
<feature type="domain" description="Ferric reductase NAD binding" evidence="3">
    <location>
        <begin position="243"/>
        <end position="396"/>
    </location>
</feature>
<dbReference type="GO" id="GO:0006952">
    <property type="term" value="P:defense response"/>
    <property type="evidence" value="ECO:0007669"/>
    <property type="project" value="TreeGrafter"/>
</dbReference>
<dbReference type="PANTHER" id="PTHR11972">
    <property type="entry name" value="NADPH OXIDASE"/>
    <property type="match status" value="1"/>
</dbReference>
<dbReference type="STRING" id="667725.A0A0L0FHN2"/>
<evidence type="ECO:0000313" key="4">
    <source>
        <dbReference type="EMBL" id="KNC76287.1"/>
    </source>
</evidence>
<dbReference type="SUPFAM" id="SSF63380">
    <property type="entry name" value="Riboflavin synthase domain-like"/>
    <property type="match status" value="1"/>
</dbReference>
<dbReference type="SUPFAM" id="SSF52343">
    <property type="entry name" value="Ferredoxin reductase-like, C-terminal NADP-linked domain"/>
    <property type="match status" value="1"/>
</dbReference>
<dbReference type="InterPro" id="IPR013121">
    <property type="entry name" value="Fe_red_NAD-bd_6"/>
</dbReference>
<dbReference type="AlphaFoldDB" id="A0A0L0FHN2"/>
<dbReference type="GO" id="GO:0042554">
    <property type="term" value="P:superoxide anion generation"/>
    <property type="evidence" value="ECO:0007669"/>
    <property type="project" value="TreeGrafter"/>
</dbReference>
<name>A0A0L0FHN2_9EUKA</name>
<dbReference type="InterPro" id="IPR039261">
    <property type="entry name" value="FNR_nucleotide-bd"/>
</dbReference>
<dbReference type="InterPro" id="IPR013112">
    <property type="entry name" value="FAD-bd_8"/>
</dbReference>
<evidence type="ECO:0000259" key="2">
    <source>
        <dbReference type="Pfam" id="PF08022"/>
    </source>
</evidence>
<dbReference type="RefSeq" id="XP_014150189.1">
    <property type="nucleotide sequence ID" value="XM_014294714.1"/>
</dbReference>
<feature type="domain" description="FAD-binding 8" evidence="2">
    <location>
        <begin position="84"/>
        <end position="193"/>
    </location>
</feature>
<evidence type="ECO:0000256" key="1">
    <source>
        <dbReference type="ARBA" id="ARBA00023002"/>
    </source>
</evidence>
<dbReference type="GeneID" id="25911708"/>
<dbReference type="Proteomes" id="UP000054560">
    <property type="component" value="Unassembled WGS sequence"/>
</dbReference>
<keyword evidence="5" id="KW-1185">Reference proteome</keyword>
<dbReference type="eggNOG" id="KOG0039">
    <property type="taxonomic scope" value="Eukaryota"/>
</dbReference>
<protein>
    <recommendedName>
        <fullName evidence="6">FAD-binding FR-type domain-containing protein</fullName>
    </recommendedName>
</protein>
<dbReference type="InterPro" id="IPR050369">
    <property type="entry name" value="RBOH/FRE"/>
</dbReference>
<dbReference type="CDD" id="cd06186">
    <property type="entry name" value="NOX_Duox_like_FAD_NADP"/>
    <property type="match status" value="1"/>
</dbReference>
<sequence length="408" mass="45596">MYLPALARTGDVPKFMKPMIAKMDLFRTFYVTHRLYYFWFSILLIHSPNFWKFRAVPGTIWFLSKFLHFVQFRLLSGATEFGARLEALPDKVTKVTIPYKAAHSKLTAGSYVRIMLPDIAVHEFHPFSVASSGTREELVLYCKAVGPWTKKLLSLAQERQYTGVLPSDFAVYLPMPPLAATGISGGGKPNYNQSVSVGNQDSCRNLGGALTSDVNMSPSLRKCVVVGPFGAPAASMFHVKRAVVMAGGIGVTPFAALLDTLLDISEHPEKKPRNFALERVHFVWTVRNMESLSWIEDLINQVELRRAKDTELRQMLQLHIYVTSKKSAENIGAQFLQLLRMGEDGYDAISGLRHAVEFGRPDIDGLLGEIGSESKHMPTVFFCGPPFLGKTIGKVAAKYKMRFAEEHF</sequence>
<evidence type="ECO:0000313" key="5">
    <source>
        <dbReference type="Proteomes" id="UP000054560"/>
    </source>
</evidence>